<feature type="region of interest" description="Disordered" evidence="1">
    <location>
        <begin position="61"/>
        <end position="89"/>
    </location>
</feature>
<organism evidence="2">
    <name type="scientific">Tanacetum cinerariifolium</name>
    <name type="common">Dalmatian daisy</name>
    <name type="synonym">Chrysanthemum cinerariifolium</name>
    <dbReference type="NCBI Taxonomy" id="118510"/>
    <lineage>
        <taxon>Eukaryota</taxon>
        <taxon>Viridiplantae</taxon>
        <taxon>Streptophyta</taxon>
        <taxon>Embryophyta</taxon>
        <taxon>Tracheophyta</taxon>
        <taxon>Spermatophyta</taxon>
        <taxon>Magnoliopsida</taxon>
        <taxon>eudicotyledons</taxon>
        <taxon>Gunneridae</taxon>
        <taxon>Pentapetalae</taxon>
        <taxon>asterids</taxon>
        <taxon>campanulids</taxon>
        <taxon>Asterales</taxon>
        <taxon>Asteraceae</taxon>
        <taxon>Asteroideae</taxon>
        <taxon>Anthemideae</taxon>
        <taxon>Anthemidinae</taxon>
        <taxon>Tanacetum</taxon>
    </lineage>
</organism>
<comment type="caution">
    <text evidence="2">The sequence shown here is derived from an EMBL/GenBank/DDBJ whole genome shotgun (WGS) entry which is preliminary data.</text>
</comment>
<evidence type="ECO:0000256" key="1">
    <source>
        <dbReference type="SAM" id="MobiDB-lite"/>
    </source>
</evidence>
<sequence length="165" mass="18391">MKGNKLMGATRWSLWPRRLGLLIHGQHIYGLTQLVPNSSNPKHPLIKAIRLICYLTEVPHRQHPPSPSPYQNPSLELSQDPHLHPPPSPSVEPFLALLPLFLVLPQDLPEGLIQAPPQDLHEGLLQAPPHDHPEGLLQTPYQTRQNLAGRQQGSRARGLAMAVRP</sequence>
<dbReference type="AlphaFoldDB" id="A0A6L2L073"/>
<accession>A0A6L2L073</accession>
<name>A0A6L2L073_TANCI</name>
<protein>
    <submittedName>
        <fullName evidence="2">Uncharacterized protein</fullName>
    </submittedName>
</protein>
<evidence type="ECO:0000313" key="2">
    <source>
        <dbReference type="EMBL" id="GEU54619.1"/>
    </source>
</evidence>
<proteinExistence type="predicted"/>
<dbReference type="EMBL" id="BKCJ010003361">
    <property type="protein sequence ID" value="GEU54619.1"/>
    <property type="molecule type" value="Genomic_DNA"/>
</dbReference>
<reference evidence="2" key="1">
    <citation type="journal article" date="2019" name="Sci. Rep.">
        <title>Draft genome of Tanacetum cinerariifolium, the natural source of mosquito coil.</title>
        <authorList>
            <person name="Yamashiro T."/>
            <person name="Shiraishi A."/>
            <person name="Satake H."/>
            <person name="Nakayama K."/>
        </authorList>
    </citation>
    <scope>NUCLEOTIDE SEQUENCE</scope>
</reference>
<gene>
    <name evidence="2" type="ORF">Tci_026597</name>
</gene>